<accession>A0ABN3G9X8</accession>
<proteinExistence type="predicted"/>
<dbReference type="Proteomes" id="UP001501444">
    <property type="component" value="Unassembled WGS sequence"/>
</dbReference>
<keyword evidence="2" id="KW-1185">Reference proteome</keyword>
<dbReference type="EMBL" id="BAAARV010000025">
    <property type="protein sequence ID" value="GAA2347244.1"/>
    <property type="molecule type" value="Genomic_DNA"/>
</dbReference>
<gene>
    <name evidence="1" type="ORF">GCM10010170_034650</name>
</gene>
<organism evidence="1 2">
    <name type="scientific">Dactylosporangium salmoneum</name>
    <dbReference type="NCBI Taxonomy" id="53361"/>
    <lineage>
        <taxon>Bacteria</taxon>
        <taxon>Bacillati</taxon>
        <taxon>Actinomycetota</taxon>
        <taxon>Actinomycetes</taxon>
        <taxon>Micromonosporales</taxon>
        <taxon>Micromonosporaceae</taxon>
        <taxon>Dactylosporangium</taxon>
    </lineage>
</organism>
<dbReference type="RefSeq" id="WP_344613415.1">
    <property type="nucleotide sequence ID" value="NZ_BAAARV010000025.1"/>
</dbReference>
<sequence>MTTIPALIRALHAAGWRYRVTHEESPRDLDGAPWHDGWYVHRWSRGTAEISVIRLVGGDIEGGVTYNADVEDDGGDGTGGTGHIHVGLGLVKRHGAEILRGLGNCADVFTPVEVLARWRPLELRLPADRWGDWMWMGTVEHDGLRIEQYKHHDTRGYLNLDADGNAWRVVFREKDWDPWCGVPYDSVPDVPPEFTQIPFGAALAAAVH</sequence>
<comment type="caution">
    <text evidence="1">The sequence shown here is derived from an EMBL/GenBank/DDBJ whole genome shotgun (WGS) entry which is preliminary data.</text>
</comment>
<evidence type="ECO:0000313" key="2">
    <source>
        <dbReference type="Proteomes" id="UP001501444"/>
    </source>
</evidence>
<name>A0ABN3G9X8_9ACTN</name>
<evidence type="ECO:0000313" key="1">
    <source>
        <dbReference type="EMBL" id="GAA2347244.1"/>
    </source>
</evidence>
<protein>
    <submittedName>
        <fullName evidence="1">Uncharacterized protein</fullName>
    </submittedName>
</protein>
<reference evidence="1 2" key="1">
    <citation type="journal article" date="2019" name="Int. J. Syst. Evol. Microbiol.">
        <title>The Global Catalogue of Microorganisms (GCM) 10K type strain sequencing project: providing services to taxonomists for standard genome sequencing and annotation.</title>
        <authorList>
            <consortium name="The Broad Institute Genomics Platform"/>
            <consortium name="The Broad Institute Genome Sequencing Center for Infectious Disease"/>
            <person name="Wu L."/>
            <person name="Ma J."/>
        </authorList>
    </citation>
    <scope>NUCLEOTIDE SEQUENCE [LARGE SCALE GENOMIC DNA]</scope>
    <source>
        <strain evidence="1 2">JCM 3272</strain>
    </source>
</reference>